<accession>A0A8J3VIB1</accession>
<proteinExistence type="predicted"/>
<dbReference type="AlphaFoldDB" id="A0A8J3VIB1"/>
<dbReference type="RefSeq" id="WP_203911210.1">
    <property type="nucleotide sequence ID" value="NZ_BONY01000036.1"/>
</dbReference>
<organism evidence="1 2">
    <name type="scientific">Rhizocola hellebori</name>
    <dbReference type="NCBI Taxonomy" id="1392758"/>
    <lineage>
        <taxon>Bacteria</taxon>
        <taxon>Bacillati</taxon>
        <taxon>Actinomycetota</taxon>
        <taxon>Actinomycetes</taxon>
        <taxon>Micromonosporales</taxon>
        <taxon>Micromonosporaceae</taxon>
        <taxon>Rhizocola</taxon>
    </lineage>
</organism>
<sequence>MSAELSVLAVTYVKVPVRVTESGASVDPTGATVQMAFTASDVDPVSGDWKTASWETDATTTPDTYLARCLVGSAVTLAVGTYDVWVKILASPETVVDRAGFLKVV</sequence>
<protein>
    <submittedName>
        <fullName evidence="1">Uncharacterized protein</fullName>
    </submittedName>
</protein>
<dbReference type="EMBL" id="BONY01000036">
    <property type="protein sequence ID" value="GIH07420.1"/>
    <property type="molecule type" value="Genomic_DNA"/>
</dbReference>
<comment type="caution">
    <text evidence="1">The sequence shown here is derived from an EMBL/GenBank/DDBJ whole genome shotgun (WGS) entry which is preliminary data.</text>
</comment>
<gene>
    <name evidence="1" type="ORF">Rhe02_54870</name>
</gene>
<name>A0A8J3VIB1_9ACTN</name>
<evidence type="ECO:0000313" key="1">
    <source>
        <dbReference type="EMBL" id="GIH07420.1"/>
    </source>
</evidence>
<evidence type="ECO:0000313" key="2">
    <source>
        <dbReference type="Proteomes" id="UP000612899"/>
    </source>
</evidence>
<dbReference type="Proteomes" id="UP000612899">
    <property type="component" value="Unassembled WGS sequence"/>
</dbReference>
<keyword evidence="2" id="KW-1185">Reference proteome</keyword>
<reference evidence="1" key="1">
    <citation type="submission" date="2021-01" db="EMBL/GenBank/DDBJ databases">
        <title>Whole genome shotgun sequence of Rhizocola hellebori NBRC 109834.</title>
        <authorList>
            <person name="Komaki H."/>
            <person name="Tamura T."/>
        </authorList>
    </citation>
    <scope>NUCLEOTIDE SEQUENCE</scope>
    <source>
        <strain evidence="1">NBRC 109834</strain>
    </source>
</reference>